<sequence>MGTVPTDDLATLVRASVNGDEGAWNELVRRHAGLVAGVIWRYRLSTADAQDVSQLVWLHLIEHLAQIREPAALPGWLVTTTRHECQRYLRVNSRSVSVDPAAMTQLSVDAHDVDEELLAAERVQVLRAALAELSPQHRELLVLLAADPPCPYAEISRILGIPIGSIGPTRSRALDKLRETAAVKTYLQTNGKAARTGGARHALAELE</sequence>
<evidence type="ECO:0000256" key="1">
    <source>
        <dbReference type="ARBA" id="ARBA00010641"/>
    </source>
</evidence>
<feature type="domain" description="RNA polymerase sigma-70 region 2" evidence="6">
    <location>
        <begin position="27"/>
        <end position="94"/>
    </location>
</feature>
<proteinExistence type="inferred from homology"/>
<reference evidence="8 9" key="1">
    <citation type="submission" date="2020-03" db="EMBL/GenBank/DDBJ databases">
        <title>Whole genome shotgun sequence of Phytohabitans rumicis NBRC 108638.</title>
        <authorList>
            <person name="Komaki H."/>
            <person name="Tamura T."/>
        </authorList>
    </citation>
    <scope>NUCLEOTIDE SEQUENCE [LARGE SCALE GENOMIC DNA]</scope>
    <source>
        <strain evidence="8 9">NBRC 108638</strain>
    </source>
</reference>
<evidence type="ECO:0000313" key="9">
    <source>
        <dbReference type="Proteomes" id="UP000482960"/>
    </source>
</evidence>
<dbReference type="InterPro" id="IPR039425">
    <property type="entry name" value="RNA_pol_sigma-70-like"/>
</dbReference>
<evidence type="ECO:0000259" key="6">
    <source>
        <dbReference type="Pfam" id="PF04542"/>
    </source>
</evidence>
<feature type="domain" description="RNA polymerase sigma-70 region 4" evidence="7">
    <location>
        <begin position="129"/>
        <end position="179"/>
    </location>
</feature>
<dbReference type="InterPro" id="IPR036388">
    <property type="entry name" value="WH-like_DNA-bd_sf"/>
</dbReference>
<reference evidence="8 9" key="2">
    <citation type="submission" date="2020-03" db="EMBL/GenBank/DDBJ databases">
        <authorList>
            <person name="Ichikawa N."/>
            <person name="Kimura A."/>
            <person name="Kitahashi Y."/>
            <person name="Uohara A."/>
        </authorList>
    </citation>
    <scope>NUCLEOTIDE SEQUENCE [LARGE SCALE GENOMIC DNA]</scope>
    <source>
        <strain evidence="8 9">NBRC 108638</strain>
    </source>
</reference>
<accession>A0A6V8LKN4</accession>
<protein>
    <submittedName>
        <fullName evidence="8">RNA polymerase sigma factor</fullName>
    </submittedName>
</protein>
<dbReference type="InterPro" id="IPR007627">
    <property type="entry name" value="RNA_pol_sigma70_r2"/>
</dbReference>
<dbReference type="AlphaFoldDB" id="A0A6V8LKN4"/>
<evidence type="ECO:0000256" key="2">
    <source>
        <dbReference type="ARBA" id="ARBA00023015"/>
    </source>
</evidence>
<evidence type="ECO:0000256" key="5">
    <source>
        <dbReference type="ARBA" id="ARBA00023163"/>
    </source>
</evidence>
<evidence type="ECO:0000259" key="7">
    <source>
        <dbReference type="Pfam" id="PF04545"/>
    </source>
</evidence>
<dbReference type="Pfam" id="PF04545">
    <property type="entry name" value="Sigma70_r4"/>
    <property type="match status" value="1"/>
</dbReference>
<dbReference type="Proteomes" id="UP000482960">
    <property type="component" value="Unassembled WGS sequence"/>
</dbReference>
<dbReference type="InterPro" id="IPR013324">
    <property type="entry name" value="RNA_pol_sigma_r3/r4-like"/>
</dbReference>
<comment type="similarity">
    <text evidence="1">Belongs to the sigma-70 factor family. ECF subfamily.</text>
</comment>
<dbReference type="Pfam" id="PF04542">
    <property type="entry name" value="Sigma70_r2"/>
    <property type="match status" value="1"/>
</dbReference>
<comment type="caution">
    <text evidence="8">The sequence shown here is derived from an EMBL/GenBank/DDBJ whole genome shotgun (WGS) entry which is preliminary data.</text>
</comment>
<keyword evidence="9" id="KW-1185">Reference proteome</keyword>
<dbReference type="Gene3D" id="1.10.1740.10">
    <property type="match status" value="1"/>
</dbReference>
<name>A0A6V8LKN4_9ACTN</name>
<dbReference type="GO" id="GO:0016987">
    <property type="term" value="F:sigma factor activity"/>
    <property type="evidence" value="ECO:0007669"/>
    <property type="project" value="UniProtKB-KW"/>
</dbReference>
<organism evidence="8 9">
    <name type="scientific">Phytohabitans rumicis</name>
    <dbReference type="NCBI Taxonomy" id="1076125"/>
    <lineage>
        <taxon>Bacteria</taxon>
        <taxon>Bacillati</taxon>
        <taxon>Actinomycetota</taxon>
        <taxon>Actinomycetes</taxon>
        <taxon>Micromonosporales</taxon>
        <taxon>Micromonosporaceae</taxon>
    </lineage>
</organism>
<dbReference type="GO" id="GO:0006352">
    <property type="term" value="P:DNA-templated transcription initiation"/>
    <property type="evidence" value="ECO:0007669"/>
    <property type="project" value="InterPro"/>
</dbReference>
<dbReference type="PANTHER" id="PTHR43133:SF8">
    <property type="entry name" value="RNA POLYMERASE SIGMA FACTOR HI_1459-RELATED"/>
    <property type="match status" value="1"/>
</dbReference>
<evidence type="ECO:0000256" key="3">
    <source>
        <dbReference type="ARBA" id="ARBA00023082"/>
    </source>
</evidence>
<dbReference type="GO" id="GO:0003677">
    <property type="term" value="F:DNA binding"/>
    <property type="evidence" value="ECO:0007669"/>
    <property type="project" value="UniProtKB-KW"/>
</dbReference>
<dbReference type="Gene3D" id="1.10.10.10">
    <property type="entry name" value="Winged helix-like DNA-binding domain superfamily/Winged helix DNA-binding domain"/>
    <property type="match status" value="1"/>
</dbReference>
<keyword evidence="5" id="KW-0804">Transcription</keyword>
<keyword evidence="3" id="KW-0731">Sigma factor</keyword>
<dbReference type="SUPFAM" id="SSF88659">
    <property type="entry name" value="Sigma3 and sigma4 domains of RNA polymerase sigma factors"/>
    <property type="match status" value="1"/>
</dbReference>
<dbReference type="PANTHER" id="PTHR43133">
    <property type="entry name" value="RNA POLYMERASE ECF-TYPE SIGMA FACTO"/>
    <property type="match status" value="1"/>
</dbReference>
<dbReference type="InterPro" id="IPR013325">
    <property type="entry name" value="RNA_pol_sigma_r2"/>
</dbReference>
<dbReference type="InterPro" id="IPR014284">
    <property type="entry name" value="RNA_pol_sigma-70_dom"/>
</dbReference>
<evidence type="ECO:0000313" key="8">
    <source>
        <dbReference type="EMBL" id="GFJ95501.1"/>
    </source>
</evidence>
<keyword evidence="2" id="KW-0805">Transcription regulation</keyword>
<dbReference type="InterPro" id="IPR007630">
    <property type="entry name" value="RNA_pol_sigma70_r4"/>
</dbReference>
<dbReference type="EMBL" id="BLPG01000001">
    <property type="protein sequence ID" value="GFJ95501.1"/>
    <property type="molecule type" value="Genomic_DNA"/>
</dbReference>
<evidence type="ECO:0000256" key="4">
    <source>
        <dbReference type="ARBA" id="ARBA00023125"/>
    </source>
</evidence>
<gene>
    <name evidence="8" type="primary">rpoE_29</name>
    <name evidence="8" type="ORF">Prum_091430</name>
</gene>
<dbReference type="SUPFAM" id="SSF88946">
    <property type="entry name" value="Sigma2 domain of RNA polymerase sigma factors"/>
    <property type="match status" value="1"/>
</dbReference>
<dbReference type="NCBIfam" id="TIGR02937">
    <property type="entry name" value="sigma70-ECF"/>
    <property type="match status" value="1"/>
</dbReference>
<keyword evidence="4" id="KW-0238">DNA-binding</keyword>
<dbReference type="RefSeq" id="WP_173083101.1">
    <property type="nucleotide sequence ID" value="NZ_BAABJB010000021.1"/>
</dbReference>